<dbReference type="Proteomes" id="UP001595632">
    <property type="component" value="Unassembled WGS sequence"/>
</dbReference>
<reference evidence="4" key="1">
    <citation type="journal article" date="2019" name="Int. J. Syst. Evol. Microbiol.">
        <title>The Global Catalogue of Microorganisms (GCM) 10K type strain sequencing project: providing services to taxonomists for standard genome sequencing and annotation.</title>
        <authorList>
            <consortium name="The Broad Institute Genomics Platform"/>
            <consortium name="The Broad Institute Genome Sequencing Center for Infectious Disease"/>
            <person name="Wu L."/>
            <person name="Ma J."/>
        </authorList>
    </citation>
    <scope>NUCLEOTIDE SEQUENCE [LARGE SCALE GENOMIC DNA]</scope>
    <source>
        <strain evidence="4">KCTC 52366</strain>
    </source>
</reference>
<evidence type="ECO:0000313" key="3">
    <source>
        <dbReference type="EMBL" id="MFC3142359.1"/>
    </source>
</evidence>
<accession>A0ABV7GQ38</accession>
<proteinExistence type="predicted"/>
<evidence type="ECO:0000256" key="1">
    <source>
        <dbReference type="SAM" id="MobiDB-lite"/>
    </source>
</evidence>
<feature type="compositionally biased region" description="Basic and acidic residues" evidence="1">
    <location>
        <begin position="78"/>
        <end position="122"/>
    </location>
</feature>
<dbReference type="RefSeq" id="WP_338052383.1">
    <property type="nucleotide sequence ID" value="NZ_JARGYD010000007.1"/>
</dbReference>
<organism evidence="3 4">
    <name type="scientific">Psychromarinibacter halotolerans</name>
    <dbReference type="NCBI Taxonomy" id="1775175"/>
    <lineage>
        <taxon>Bacteria</taxon>
        <taxon>Pseudomonadati</taxon>
        <taxon>Pseudomonadota</taxon>
        <taxon>Alphaproteobacteria</taxon>
        <taxon>Rhodobacterales</taxon>
        <taxon>Paracoccaceae</taxon>
        <taxon>Psychromarinibacter</taxon>
    </lineage>
</organism>
<feature type="compositionally biased region" description="Basic and acidic residues" evidence="1">
    <location>
        <begin position="51"/>
        <end position="60"/>
    </location>
</feature>
<dbReference type="InterPro" id="IPR027392">
    <property type="entry name" value="TF_Znf"/>
</dbReference>
<feature type="domain" description="Transcription factor zinc-finger" evidence="2">
    <location>
        <begin position="2"/>
        <end position="42"/>
    </location>
</feature>
<keyword evidence="4" id="KW-1185">Reference proteome</keyword>
<name>A0ABV7GQ38_9RHOB</name>
<evidence type="ECO:0000313" key="4">
    <source>
        <dbReference type="Proteomes" id="UP001595632"/>
    </source>
</evidence>
<dbReference type="Pfam" id="PF13453">
    <property type="entry name" value="Zn_ribbon_TFIIB"/>
    <property type="match status" value="1"/>
</dbReference>
<feature type="region of interest" description="Disordered" evidence="1">
    <location>
        <begin position="41"/>
        <end position="130"/>
    </location>
</feature>
<evidence type="ECO:0000259" key="2">
    <source>
        <dbReference type="Pfam" id="PF13453"/>
    </source>
</evidence>
<comment type="caution">
    <text evidence="3">The sequence shown here is derived from an EMBL/GenBank/DDBJ whole genome shotgun (WGS) entry which is preliminary data.</text>
</comment>
<sequence>MKCPTCDVDLLMTERHGVEIDYCPKCRGVWLDRGELDKIIEKATGPLVQPEPDREPDPDQRPTAPQHRAPDPQVWQEPYREPPREHHERRDPRDGDRYAARGVRDHDRYRDDDDDRWDDRYRGGKSYKKRRRKSILAEIFDFD</sequence>
<gene>
    <name evidence="3" type="ORF">ACFOGP_06540</name>
</gene>
<dbReference type="EMBL" id="JBHRTB010000010">
    <property type="protein sequence ID" value="MFC3142359.1"/>
    <property type="molecule type" value="Genomic_DNA"/>
</dbReference>
<protein>
    <submittedName>
        <fullName evidence="3">Zf-TFIIB domain-containing protein</fullName>
    </submittedName>
</protein>